<reference evidence="10 11" key="1">
    <citation type="submission" date="2024-05" db="EMBL/GenBank/DDBJ databases">
        <authorList>
            <person name="Wallberg A."/>
        </authorList>
    </citation>
    <scope>NUCLEOTIDE SEQUENCE [LARGE SCALE GENOMIC DNA]</scope>
</reference>
<keyword evidence="8 9" id="KW-0325">Glycoprotein</keyword>
<evidence type="ECO:0000256" key="5">
    <source>
        <dbReference type="ARBA" id="ARBA00022989"/>
    </source>
</evidence>
<evidence type="ECO:0000256" key="8">
    <source>
        <dbReference type="ARBA" id="ARBA00023180"/>
    </source>
</evidence>
<comment type="caution">
    <text evidence="10">The sequence shown here is derived from an EMBL/GenBank/DDBJ whole genome shotgun (WGS) entry which is preliminary data.</text>
</comment>
<sequence length="150" mass="17556">MNFSYHYTQIFNEDKSLAIIPSFKEFVEYIVDIPPHHMNPHWRPVFHHCGICLVNYSHIVLAETFIDDLRLIMRESGIDKEVDLSVMTLHSHKGKGNTSELLLENYATLRPSTLQKLINIYKNDFTVFGYDPTDFLRNLYSNDSVSFDVR</sequence>
<organism evidence="10 11">
    <name type="scientific">Meganyctiphanes norvegica</name>
    <name type="common">Northern krill</name>
    <name type="synonym">Thysanopoda norvegica</name>
    <dbReference type="NCBI Taxonomy" id="48144"/>
    <lineage>
        <taxon>Eukaryota</taxon>
        <taxon>Metazoa</taxon>
        <taxon>Ecdysozoa</taxon>
        <taxon>Arthropoda</taxon>
        <taxon>Crustacea</taxon>
        <taxon>Multicrustacea</taxon>
        <taxon>Malacostraca</taxon>
        <taxon>Eumalacostraca</taxon>
        <taxon>Eucarida</taxon>
        <taxon>Euphausiacea</taxon>
        <taxon>Euphausiidae</taxon>
        <taxon>Meganyctiphanes</taxon>
    </lineage>
</organism>
<keyword evidence="7" id="KW-0472">Membrane</keyword>
<evidence type="ECO:0000256" key="4">
    <source>
        <dbReference type="ARBA" id="ARBA00022692"/>
    </source>
</evidence>
<evidence type="ECO:0000256" key="7">
    <source>
        <dbReference type="ARBA" id="ARBA00023136"/>
    </source>
</evidence>
<dbReference type="InterPro" id="IPR005331">
    <property type="entry name" value="Sulfotransferase"/>
</dbReference>
<evidence type="ECO:0000313" key="11">
    <source>
        <dbReference type="Proteomes" id="UP001497623"/>
    </source>
</evidence>
<dbReference type="GO" id="GO:0016051">
    <property type="term" value="P:carbohydrate biosynthetic process"/>
    <property type="evidence" value="ECO:0007669"/>
    <property type="project" value="InterPro"/>
</dbReference>
<dbReference type="AlphaFoldDB" id="A0AAV2Q235"/>
<evidence type="ECO:0000256" key="3">
    <source>
        <dbReference type="ARBA" id="ARBA00022679"/>
    </source>
</evidence>
<keyword evidence="9" id="KW-0735">Signal-anchor</keyword>
<name>A0AAV2Q235_MEGNR</name>
<evidence type="ECO:0000256" key="6">
    <source>
        <dbReference type="ARBA" id="ARBA00023034"/>
    </source>
</evidence>
<evidence type="ECO:0000313" key="10">
    <source>
        <dbReference type="EMBL" id="CAL4068415.1"/>
    </source>
</evidence>
<gene>
    <name evidence="10" type="ORF">MNOR_LOCUS7217</name>
</gene>
<dbReference type="GO" id="GO:0008146">
    <property type="term" value="F:sulfotransferase activity"/>
    <property type="evidence" value="ECO:0007669"/>
    <property type="project" value="InterPro"/>
</dbReference>
<evidence type="ECO:0000256" key="2">
    <source>
        <dbReference type="ARBA" id="ARBA00006339"/>
    </source>
</evidence>
<keyword evidence="3 9" id="KW-0808">Transferase</keyword>
<dbReference type="PANTHER" id="PTHR12137:SF54">
    <property type="entry name" value="CARBOHYDRATE SULFOTRANSFERASE"/>
    <property type="match status" value="1"/>
</dbReference>
<dbReference type="GO" id="GO:0000139">
    <property type="term" value="C:Golgi membrane"/>
    <property type="evidence" value="ECO:0007669"/>
    <property type="project" value="UniProtKB-SubCell"/>
</dbReference>
<evidence type="ECO:0000256" key="1">
    <source>
        <dbReference type="ARBA" id="ARBA00004323"/>
    </source>
</evidence>
<keyword evidence="9" id="KW-0119">Carbohydrate metabolism</keyword>
<dbReference type="InterPro" id="IPR018011">
    <property type="entry name" value="Carb_sulfotrans_8-10"/>
</dbReference>
<proteinExistence type="inferred from homology"/>
<comment type="similarity">
    <text evidence="2 9">Belongs to the sulfotransferase 2 family.</text>
</comment>
<comment type="subcellular location">
    <subcellularLocation>
        <location evidence="1 9">Golgi apparatus membrane</location>
        <topology evidence="1 9">Single-pass type II membrane protein</topology>
    </subcellularLocation>
</comment>
<dbReference type="Proteomes" id="UP001497623">
    <property type="component" value="Unassembled WGS sequence"/>
</dbReference>
<dbReference type="Pfam" id="PF03567">
    <property type="entry name" value="Sulfotransfer_2"/>
    <property type="match status" value="1"/>
</dbReference>
<keyword evidence="4" id="KW-0812">Transmembrane</keyword>
<dbReference type="PANTHER" id="PTHR12137">
    <property type="entry name" value="CARBOHYDRATE SULFOTRANSFERASE"/>
    <property type="match status" value="1"/>
</dbReference>
<keyword evidence="5" id="KW-1133">Transmembrane helix</keyword>
<keyword evidence="6 9" id="KW-0333">Golgi apparatus</keyword>
<feature type="non-terminal residue" evidence="10">
    <location>
        <position position="150"/>
    </location>
</feature>
<keyword evidence="11" id="KW-1185">Reference proteome</keyword>
<dbReference type="EMBL" id="CAXKWB010003133">
    <property type="protein sequence ID" value="CAL4068415.1"/>
    <property type="molecule type" value="Genomic_DNA"/>
</dbReference>
<evidence type="ECO:0000256" key="9">
    <source>
        <dbReference type="RuleBase" id="RU364020"/>
    </source>
</evidence>
<dbReference type="EC" id="2.8.2.-" evidence="9"/>
<protein>
    <recommendedName>
        <fullName evidence="9">Carbohydrate sulfotransferase</fullName>
        <ecNumber evidence="9">2.8.2.-</ecNumber>
    </recommendedName>
</protein>
<accession>A0AAV2Q235</accession>